<feature type="compositionally biased region" description="Low complexity" evidence="12">
    <location>
        <begin position="232"/>
        <end position="249"/>
    </location>
</feature>
<dbReference type="Pfam" id="PF08364">
    <property type="entry name" value="IF2_assoc"/>
    <property type="match status" value="1"/>
</dbReference>
<dbReference type="SUPFAM" id="SSF52540">
    <property type="entry name" value="P-loop containing nucleoside triphosphate hydrolases"/>
    <property type="match status" value="1"/>
</dbReference>
<dbReference type="InterPro" id="IPR005225">
    <property type="entry name" value="Small_GTP-bd"/>
</dbReference>
<dbReference type="eggNOG" id="COG0532">
    <property type="taxonomic scope" value="Bacteria"/>
</dbReference>
<dbReference type="Pfam" id="PF03144">
    <property type="entry name" value="GTP_EFTU_D2"/>
    <property type="match status" value="1"/>
</dbReference>
<dbReference type="InterPro" id="IPR006847">
    <property type="entry name" value="IF2_N"/>
</dbReference>
<dbReference type="Pfam" id="PF04760">
    <property type="entry name" value="IF2_N"/>
    <property type="match status" value="1"/>
</dbReference>
<dbReference type="FunFam" id="2.40.30.10:FF:000008">
    <property type="entry name" value="Translation initiation factor IF-2"/>
    <property type="match status" value="1"/>
</dbReference>
<dbReference type="Gene3D" id="3.40.50.300">
    <property type="entry name" value="P-loop containing nucleotide triphosphate hydrolases"/>
    <property type="match status" value="1"/>
</dbReference>
<dbReference type="GO" id="GO:0005525">
    <property type="term" value="F:GTP binding"/>
    <property type="evidence" value="ECO:0007669"/>
    <property type="project" value="UniProtKB-KW"/>
</dbReference>
<dbReference type="CDD" id="cd03702">
    <property type="entry name" value="IF2_mtIF2_II"/>
    <property type="match status" value="1"/>
</dbReference>
<feature type="domain" description="Tr-type G" evidence="13">
    <location>
        <begin position="426"/>
        <end position="594"/>
    </location>
</feature>
<evidence type="ECO:0000256" key="11">
    <source>
        <dbReference type="RuleBase" id="RU000645"/>
    </source>
</evidence>
<evidence type="ECO:0000256" key="7">
    <source>
        <dbReference type="ARBA" id="ARBA00022917"/>
    </source>
</evidence>
<evidence type="ECO:0000256" key="2">
    <source>
        <dbReference type="ARBA" id="ARBA00007733"/>
    </source>
</evidence>
<feature type="region of interest" description="Disordered" evidence="12">
    <location>
        <begin position="1"/>
        <end position="59"/>
    </location>
</feature>
<dbReference type="GO" id="GO:0005829">
    <property type="term" value="C:cytosol"/>
    <property type="evidence" value="ECO:0007669"/>
    <property type="project" value="TreeGrafter"/>
</dbReference>
<feature type="binding site" evidence="9">
    <location>
        <begin position="482"/>
        <end position="486"/>
    </location>
    <ligand>
        <name>GTP</name>
        <dbReference type="ChEBI" id="CHEBI:37565"/>
    </ligand>
</feature>
<dbReference type="InterPro" id="IPR000178">
    <property type="entry name" value="TF_IF2_bacterial-like"/>
</dbReference>
<dbReference type="InterPro" id="IPR036925">
    <property type="entry name" value="TIF_IF2_dom3_sf"/>
</dbReference>
<dbReference type="Gene3D" id="3.40.50.10050">
    <property type="entry name" value="Translation initiation factor IF- 2, domain 3"/>
    <property type="match status" value="1"/>
</dbReference>
<feature type="compositionally biased region" description="Low complexity" evidence="12">
    <location>
        <begin position="80"/>
        <end position="96"/>
    </location>
</feature>
<evidence type="ECO:0000256" key="4">
    <source>
        <dbReference type="ARBA" id="ARBA00022490"/>
    </source>
</evidence>
<dbReference type="HAMAP" id="MF_00100_B">
    <property type="entry name" value="IF_2_B"/>
    <property type="match status" value="1"/>
</dbReference>
<keyword evidence="7 9" id="KW-0648">Protein biosynthesis</keyword>
<feature type="compositionally biased region" description="Low complexity" evidence="12">
    <location>
        <begin position="24"/>
        <end position="45"/>
    </location>
</feature>
<dbReference type="NCBIfam" id="TIGR00231">
    <property type="entry name" value="small_GTP"/>
    <property type="match status" value="1"/>
</dbReference>
<dbReference type="InterPro" id="IPR044145">
    <property type="entry name" value="IF2_II"/>
</dbReference>
<dbReference type="Gene3D" id="2.40.30.10">
    <property type="entry name" value="Translation factors"/>
    <property type="match status" value="2"/>
</dbReference>
<dbReference type="PROSITE" id="PS51722">
    <property type="entry name" value="G_TR_2"/>
    <property type="match status" value="1"/>
</dbReference>
<feature type="region of interest" description="Disordered" evidence="12">
    <location>
        <begin position="80"/>
        <end position="114"/>
    </location>
</feature>
<gene>
    <name evidence="9 14" type="primary">infB</name>
    <name evidence="14" type="ordered locus">RC1_2912</name>
</gene>
<dbReference type="AlphaFoldDB" id="B6IVF6"/>
<dbReference type="InterPro" id="IPR027417">
    <property type="entry name" value="P-loop_NTPase"/>
</dbReference>
<keyword evidence="6 9" id="KW-0547">Nucleotide-binding</keyword>
<evidence type="ECO:0000256" key="5">
    <source>
        <dbReference type="ARBA" id="ARBA00022540"/>
    </source>
</evidence>
<dbReference type="EMBL" id="CP000613">
    <property type="protein sequence ID" value="ACJ00280.1"/>
    <property type="molecule type" value="Genomic_DNA"/>
</dbReference>
<dbReference type="InterPro" id="IPR009000">
    <property type="entry name" value="Transl_B-barrel_sf"/>
</dbReference>
<dbReference type="InterPro" id="IPR013575">
    <property type="entry name" value="IF2_assoc_dom_bac"/>
</dbReference>
<dbReference type="STRING" id="414684.RC1_2912"/>
<evidence type="ECO:0000256" key="3">
    <source>
        <dbReference type="ARBA" id="ARBA00020675"/>
    </source>
</evidence>
<dbReference type="SUPFAM" id="SSF52156">
    <property type="entry name" value="Initiation factor IF2/eIF5b, domain 3"/>
    <property type="match status" value="1"/>
</dbReference>
<comment type="subcellular location">
    <subcellularLocation>
        <location evidence="1 9 11">Cytoplasm</location>
    </subcellularLocation>
</comment>
<dbReference type="Pfam" id="PF00009">
    <property type="entry name" value="GTP_EFTU"/>
    <property type="match status" value="1"/>
</dbReference>
<name>B6IVF6_RHOCS</name>
<feature type="binding site" evidence="9">
    <location>
        <begin position="435"/>
        <end position="442"/>
    </location>
    <ligand>
        <name>GTP</name>
        <dbReference type="ChEBI" id="CHEBI:37565"/>
    </ligand>
</feature>
<feature type="region of interest" description="Disordered" evidence="12">
    <location>
        <begin position="186"/>
        <end position="342"/>
    </location>
</feature>
<accession>B6IVF6</accession>
<keyword evidence="4 9" id="KW-0963">Cytoplasm</keyword>
<dbReference type="RefSeq" id="WP_012568060.1">
    <property type="nucleotide sequence ID" value="NC_011420.2"/>
</dbReference>
<evidence type="ECO:0000256" key="12">
    <source>
        <dbReference type="SAM" id="MobiDB-lite"/>
    </source>
</evidence>
<feature type="compositionally biased region" description="Basic and acidic residues" evidence="12">
    <location>
        <begin position="1"/>
        <end position="13"/>
    </location>
</feature>
<dbReference type="FunFam" id="2.40.30.10:FF:000007">
    <property type="entry name" value="Translation initiation factor IF-2"/>
    <property type="match status" value="1"/>
</dbReference>
<evidence type="ECO:0000313" key="15">
    <source>
        <dbReference type="Proteomes" id="UP000001591"/>
    </source>
</evidence>
<proteinExistence type="inferred from homology"/>
<evidence type="ECO:0000259" key="13">
    <source>
        <dbReference type="PROSITE" id="PS51722"/>
    </source>
</evidence>
<reference evidence="14 15" key="1">
    <citation type="journal article" date="2010" name="BMC Genomics">
        <title>Metabolic flexibility revealed in the genome of the cyst-forming alpha-1 proteobacterium Rhodospirillum centenum.</title>
        <authorList>
            <person name="Lu Y.K."/>
            <person name="Marden J."/>
            <person name="Han M."/>
            <person name="Swingley W.D."/>
            <person name="Mastrian S.D."/>
            <person name="Chowdhury S.R."/>
            <person name="Hao J."/>
            <person name="Helmy T."/>
            <person name="Kim S."/>
            <person name="Kurdoglu A.A."/>
            <person name="Matthies H.J."/>
            <person name="Rollo D."/>
            <person name="Stothard P."/>
            <person name="Blankenship R.E."/>
            <person name="Bauer C.E."/>
            <person name="Touchman J.W."/>
        </authorList>
    </citation>
    <scope>NUCLEOTIDE SEQUENCE [LARGE SCALE GENOMIC DNA]</scope>
    <source>
        <strain evidence="15">ATCC 51521 / SW</strain>
    </source>
</reference>
<keyword evidence="5 9" id="KW-0396">Initiation factor</keyword>
<organism evidence="14 15">
    <name type="scientific">Rhodospirillum centenum (strain ATCC 51521 / SW)</name>
    <dbReference type="NCBI Taxonomy" id="414684"/>
    <lineage>
        <taxon>Bacteria</taxon>
        <taxon>Pseudomonadati</taxon>
        <taxon>Pseudomonadota</taxon>
        <taxon>Alphaproteobacteria</taxon>
        <taxon>Rhodospirillales</taxon>
        <taxon>Rhodospirillaceae</taxon>
        <taxon>Rhodospirillum</taxon>
    </lineage>
</organism>
<comment type="caution">
    <text evidence="9">Lacks conserved residue(s) required for the propagation of feature annotation.</text>
</comment>
<keyword evidence="15" id="KW-1185">Reference proteome</keyword>
<dbReference type="InterPro" id="IPR023115">
    <property type="entry name" value="TIF_IF2_dom3"/>
</dbReference>
<dbReference type="CDD" id="cd03692">
    <property type="entry name" value="mtIF2_IVc"/>
    <property type="match status" value="1"/>
</dbReference>
<dbReference type="FunFam" id="3.40.50.300:FF:000019">
    <property type="entry name" value="Translation initiation factor IF-2"/>
    <property type="match status" value="1"/>
</dbReference>
<keyword evidence="8 9" id="KW-0342">GTP-binding</keyword>
<evidence type="ECO:0000256" key="9">
    <source>
        <dbReference type="HAMAP-Rule" id="MF_00100"/>
    </source>
</evidence>
<dbReference type="KEGG" id="rce:RC1_2912"/>
<evidence type="ECO:0000256" key="10">
    <source>
        <dbReference type="RuleBase" id="RU000644"/>
    </source>
</evidence>
<comment type="function">
    <text evidence="9 10">One of the essential components for the initiation of protein synthesis. Protects formylmethionyl-tRNA from spontaneous hydrolysis and promotes its binding to the 30S ribosomal subunits. Also involved in the hydrolysis of GTP during the formation of the 70S ribosomal complex.</text>
</comment>
<evidence type="ECO:0000256" key="6">
    <source>
        <dbReference type="ARBA" id="ARBA00022741"/>
    </source>
</evidence>
<dbReference type="InterPro" id="IPR000795">
    <property type="entry name" value="T_Tr_GTP-bd_dom"/>
</dbReference>
<dbReference type="Proteomes" id="UP000001591">
    <property type="component" value="Chromosome"/>
</dbReference>
<dbReference type="GO" id="GO:0003743">
    <property type="term" value="F:translation initiation factor activity"/>
    <property type="evidence" value="ECO:0007669"/>
    <property type="project" value="UniProtKB-UniRule"/>
</dbReference>
<dbReference type="InterPro" id="IPR053905">
    <property type="entry name" value="EF-G-like_DII"/>
</dbReference>
<dbReference type="Pfam" id="PF11987">
    <property type="entry name" value="IF-2"/>
    <property type="match status" value="1"/>
</dbReference>
<feature type="binding site" evidence="9">
    <location>
        <begin position="536"/>
        <end position="539"/>
    </location>
    <ligand>
        <name>GTP</name>
        <dbReference type="ChEBI" id="CHEBI:37565"/>
    </ligand>
</feature>
<dbReference type="HOGENOM" id="CLU_006301_10_1_5"/>
<dbReference type="OrthoDB" id="9811804at2"/>
<protein>
    <recommendedName>
        <fullName evidence="3 9">Translation initiation factor IF-2</fullName>
    </recommendedName>
</protein>
<dbReference type="CDD" id="cd01887">
    <property type="entry name" value="IF2_eIF5B"/>
    <property type="match status" value="1"/>
</dbReference>
<dbReference type="PANTHER" id="PTHR43381">
    <property type="entry name" value="TRANSLATION INITIATION FACTOR IF-2-RELATED"/>
    <property type="match status" value="1"/>
</dbReference>
<dbReference type="FunFam" id="3.40.50.10050:FF:000001">
    <property type="entry name" value="Translation initiation factor IF-2"/>
    <property type="match status" value="1"/>
</dbReference>
<sequence>MTDTNDQNRDKKTLSLSGKGGTLGLKKPAAAAGAGAGAGAAASAADTVRQSFSHGRQKTVAVEVKQRKRTFEKAAVPGIADGGAAARRAAEGVTGRQQGGRSGAPRGLSEAEREQRLRVLREAKAEEQRRALTEAEERALAEQVAAEAAAAAAAAAVAEAAAVVAAEAAAAAEPLDDETLRRREMEELRRIQDQEKALAAEAERKRLEEETRRKEEEARKAEETRKRTDSSARPGTTTTTARPGAEAPAVRTATGLPGRKDEDEEEGPRRRGSSSPGPGKGAPKVPAPAVKAKGGEKRRTGKLTVSQALVEDEGGRGRSLAAARRARERERQRQFGRQETQKVTRDVTIPEVITVQELANRMAERGADVIKTLMKMGVMATITQTIDADTAELVVTELGHRPHRVSEADVELGVIGDQDRTEDLRPRPPVVTVMGHVDHGKTSLLDALRHTDVAGREAGGITQHIGAYQVQLPSGSKITFIDTPGHAAFTEMRARGATVTDVVVLVVAADDGVMPQTVEAIRHAKAAKVPIIVAINKCDLPQAKAERVRNELLQHDLVVEDMGGEVLDVEVSAKTGKGLDRLEEAILLQAEILELKANPERPAEGTIVEAKLDKGRGPVGTVLIRRGTLRVGDIVVAGSEWGRVRALVNDRGQAVDEAGPATPVEVLGLTGVPLAGDDLAVVGTEARAREITEYRQRKKREAQAAQQARGSLEQMFSKIQAGEAKELPVVIKGDVQGSVEAIAGALEKAAGDNSEVKVRVLFSGVGAITESDVTLANASDGLIIGFNVRANPQAREMAKRDGVEIRYYSIIYNIIDDVKQMLTGMLAPTLREKFLGNAQIQEVFNITKVGKVAGCRVVEGTVKRGAKVRLLRDNVVIHEGTLKTLKRFKDEVKEVREGFECGMAFENYDDIRAGDLIEAFEMEEVARAL</sequence>
<dbReference type="SUPFAM" id="SSF50447">
    <property type="entry name" value="Translation proteins"/>
    <property type="match status" value="2"/>
</dbReference>
<dbReference type="InterPro" id="IPR015760">
    <property type="entry name" value="TIF_IF2"/>
</dbReference>
<dbReference type="GO" id="GO:0003924">
    <property type="term" value="F:GTPase activity"/>
    <property type="evidence" value="ECO:0007669"/>
    <property type="project" value="UniProtKB-UniRule"/>
</dbReference>
<dbReference type="NCBIfam" id="TIGR00487">
    <property type="entry name" value="IF-2"/>
    <property type="match status" value="1"/>
</dbReference>
<feature type="compositionally biased region" description="Low complexity" evidence="12">
    <location>
        <begin position="273"/>
        <end position="292"/>
    </location>
</feature>
<dbReference type="InterPro" id="IPR004161">
    <property type="entry name" value="EFTu-like_2"/>
</dbReference>
<evidence type="ECO:0000313" key="14">
    <source>
        <dbReference type="EMBL" id="ACJ00280.1"/>
    </source>
</evidence>
<dbReference type="PANTHER" id="PTHR43381:SF5">
    <property type="entry name" value="TR-TYPE G DOMAIN-CONTAINING PROTEIN"/>
    <property type="match status" value="1"/>
</dbReference>
<dbReference type="Pfam" id="PF22042">
    <property type="entry name" value="EF-G_D2"/>
    <property type="match status" value="1"/>
</dbReference>
<dbReference type="PROSITE" id="PS01176">
    <property type="entry name" value="IF2"/>
    <property type="match status" value="1"/>
</dbReference>
<evidence type="ECO:0000256" key="1">
    <source>
        <dbReference type="ARBA" id="ARBA00004496"/>
    </source>
</evidence>
<feature type="compositionally biased region" description="Basic and acidic residues" evidence="12">
    <location>
        <begin position="186"/>
        <end position="230"/>
    </location>
</feature>
<comment type="similarity">
    <text evidence="2 9 10">Belongs to the TRAFAC class translation factor GTPase superfamily. Classic translation factor GTPase family. IF-2 subfamily.</text>
</comment>
<evidence type="ECO:0000256" key="8">
    <source>
        <dbReference type="ARBA" id="ARBA00023134"/>
    </source>
</evidence>